<protein>
    <submittedName>
        <fullName evidence="1">Uncharacterized protein</fullName>
    </submittedName>
</protein>
<accession>A0A285PWQ4</accession>
<dbReference type="Proteomes" id="UP000274850">
    <property type="component" value="Segment"/>
</dbReference>
<dbReference type="EMBL" id="LT907979">
    <property type="protein sequence ID" value="SOB74093.1"/>
    <property type="molecule type" value="Genomic_DNA"/>
</dbReference>
<sequence length="118" mass="12287">MNPYTVPTGNYTTTYTTLMGYSVTTNGERCMVAAPNGEQDTSYCSNQGYCPAFNTAFPCSSAAYAPYVRDTPPSNIIPPGGILVPPEGITIPIGGIFPPANGGAGTIPFNPGNAVLRF</sequence>
<organism evidence="1">
    <name type="scientific">Cedratvirus lausannensis</name>
    <dbReference type="NCBI Taxonomy" id="2023205"/>
    <lineage>
        <taxon>Viruses</taxon>
        <taxon>Pithoviruses</taxon>
        <taxon>Orthocedratvirinae</taxon>
        <taxon>Alphacedratvirus</taxon>
        <taxon>Alphacedratvirus francolausannense</taxon>
    </lineage>
</organism>
<keyword evidence="2" id="KW-1185">Reference proteome</keyword>
<proteinExistence type="predicted"/>
<gene>
    <name evidence="1" type="ORF">BQ9231_00210</name>
</gene>
<name>A0A285PWQ4_9VIRU</name>
<evidence type="ECO:0000313" key="1">
    <source>
        <dbReference type="EMBL" id="SOB74093.1"/>
    </source>
</evidence>
<evidence type="ECO:0000313" key="2">
    <source>
        <dbReference type="Proteomes" id="UP000274850"/>
    </source>
</evidence>
<reference evidence="1" key="1">
    <citation type="submission" date="2017-08" db="EMBL/GenBank/DDBJ databases">
        <authorList>
            <person name="de Groot N.N."/>
        </authorList>
    </citation>
    <scope>NUCLEOTIDE SEQUENCE</scope>
</reference>